<dbReference type="SUPFAM" id="SSF88946">
    <property type="entry name" value="Sigma2 domain of RNA polymerase sigma factors"/>
    <property type="match status" value="1"/>
</dbReference>
<dbReference type="InterPro" id="IPR013325">
    <property type="entry name" value="RNA_pol_sigma_r2"/>
</dbReference>
<dbReference type="Pfam" id="PF04542">
    <property type="entry name" value="Sigma70_r2"/>
    <property type="match status" value="1"/>
</dbReference>
<dbReference type="InterPro" id="IPR013324">
    <property type="entry name" value="RNA_pol_sigma_r3/r4-like"/>
</dbReference>
<organism evidence="7 8">
    <name type="scientific">Syntrophobotulus glycolicus (strain DSM 8271 / FlGlyR)</name>
    <dbReference type="NCBI Taxonomy" id="645991"/>
    <lineage>
        <taxon>Bacteria</taxon>
        <taxon>Bacillati</taxon>
        <taxon>Bacillota</taxon>
        <taxon>Clostridia</taxon>
        <taxon>Eubacteriales</taxon>
        <taxon>Desulfitobacteriaceae</taxon>
        <taxon>Syntrophobotulus</taxon>
    </lineage>
</organism>
<keyword evidence="3" id="KW-0731">Sigma factor</keyword>
<keyword evidence="4" id="KW-0804">Transcription</keyword>
<evidence type="ECO:0000256" key="3">
    <source>
        <dbReference type="ARBA" id="ARBA00023082"/>
    </source>
</evidence>
<dbReference type="InterPro" id="IPR039425">
    <property type="entry name" value="RNA_pol_sigma-70-like"/>
</dbReference>
<dbReference type="InterPro" id="IPR013249">
    <property type="entry name" value="RNA_pol_sigma70_r4_t2"/>
</dbReference>
<reference evidence="8" key="2">
    <citation type="submission" date="2011-02" db="EMBL/GenBank/DDBJ databases">
        <title>The complete genome of Syntrophobotulus glycolicus DSM 8271.</title>
        <authorList>
            <person name="Lucas S."/>
            <person name="Copeland A."/>
            <person name="Lapidus A."/>
            <person name="Bruce D."/>
            <person name="Goodwin L."/>
            <person name="Pitluck S."/>
            <person name="Kyrpides N."/>
            <person name="Mavromatis K."/>
            <person name="Pagani I."/>
            <person name="Ivanova N."/>
            <person name="Mikhailova N."/>
            <person name="Chertkov O."/>
            <person name="Held B."/>
            <person name="Detter J.C."/>
            <person name="Tapia R."/>
            <person name="Han C."/>
            <person name="Land M."/>
            <person name="Hauser L."/>
            <person name="Markowitz V."/>
            <person name="Cheng J.-F."/>
            <person name="Hugenholtz P."/>
            <person name="Woyke T."/>
            <person name="Wu D."/>
            <person name="Spring S."/>
            <person name="Schroeder M."/>
            <person name="Brambilla E."/>
            <person name="Klenk H.-P."/>
            <person name="Eisen J.A."/>
        </authorList>
    </citation>
    <scope>NUCLEOTIDE SEQUENCE [LARGE SCALE GENOMIC DNA]</scope>
    <source>
        <strain evidence="8">DSM 8271 / FlGlyR</strain>
    </source>
</reference>
<sequence length="184" mass="21572">MFIFATIKNEKKRGKLEELYIAQASSMYKVAYRILDDEYLAQDAVHEAFINISNNFEKIMQTDCNKMGALLIIIVRNVSINMYNRRKKSGFSYEELGEEISDSGPGIEEILMNKEMFSIVVEKIKELHPSYADILSLKYFYHYEDSEVCRILSITPENFRTRLHRARHSLITLLSREQEGKNRE</sequence>
<feature type="domain" description="RNA polymerase sigma factor 70 region 4 type 2" evidence="6">
    <location>
        <begin position="121"/>
        <end position="167"/>
    </location>
</feature>
<accession>F0T2N2</accession>
<dbReference type="GO" id="GO:0006352">
    <property type="term" value="P:DNA-templated transcription initiation"/>
    <property type="evidence" value="ECO:0007669"/>
    <property type="project" value="InterPro"/>
</dbReference>
<dbReference type="Gene3D" id="1.10.10.10">
    <property type="entry name" value="Winged helix-like DNA-binding domain superfamily/Winged helix DNA-binding domain"/>
    <property type="match status" value="1"/>
</dbReference>
<evidence type="ECO:0000313" key="8">
    <source>
        <dbReference type="Proteomes" id="UP000007488"/>
    </source>
</evidence>
<dbReference type="AlphaFoldDB" id="F0T2N2"/>
<dbReference type="Pfam" id="PF08281">
    <property type="entry name" value="Sigma70_r4_2"/>
    <property type="match status" value="1"/>
</dbReference>
<proteinExistence type="inferred from homology"/>
<dbReference type="eggNOG" id="COG1595">
    <property type="taxonomic scope" value="Bacteria"/>
</dbReference>
<comment type="similarity">
    <text evidence="1">Belongs to the sigma-70 factor family. ECF subfamily.</text>
</comment>
<dbReference type="GO" id="GO:0016987">
    <property type="term" value="F:sigma factor activity"/>
    <property type="evidence" value="ECO:0007669"/>
    <property type="project" value="UniProtKB-KW"/>
</dbReference>
<evidence type="ECO:0000256" key="2">
    <source>
        <dbReference type="ARBA" id="ARBA00023015"/>
    </source>
</evidence>
<dbReference type="KEGG" id="sgy:Sgly_2142"/>
<dbReference type="EMBL" id="CP002547">
    <property type="protein sequence ID" value="ADY56431.1"/>
    <property type="molecule type" value="Genomic_DNA"/>
</dbReference>
<evidence type="ECO:0000259" key="5">
    <source>
        <dbReference type="Pfam" id="PF04542"/>
    </source>
</evidence>
<dbReference type="PANTHER" id="PTHR43133">
    <property type="entry name" value="RNA POLYMERASE ECF-TYPE SIGMA FACTO"/>
    <property type="match status" value="1"/>
</dbReference>
<evidence type="ECO:0000256" key="1">
    <source>
        <dbReference type="ARBA" id="ARBA00010641"/>
    </source>
</evidence>
<evidence type="ECO:0000256" key="4">
    <source>
        <dbReference type="ARBA" id="ARBA00023163"/>
    </source>
</evidence>
<feature type="domain" description="RNA polymerase sigma-70 region 2" evidence="5">
    <location>
        <begin position="26"/>
        <end position="88"/>
    </location>
</feature>
<dbReference type="Proteomes" id="UP000007488">
    <property type="component" value="Chromosome"/>
</dbReference>
<dbReference type="InterPro" id="IPR007627">
    <property type="entry name" value="RNA_pol_sigma70_r2"/>
</dbReference>
<dbReference type="HOGENOM" id="CLU_047691_3_2_9"/>
<dbReference type="SUPFAM" id="SSF88659">
    <property type="entry name" value="Sigma3 and sigma4 domains of RNA polymerase sigma factors"/>
    <property type="match status" value="1"/>
</dbReference>
<keyword evidence="2" id="KW-0805">Transcription regulation</keyword>
<gene>
    <name evidence="7" type="ordered locus">Sgly_2142</name>
</gene>
<dbReference type="InterPro" id="IPR036388">
    <property type="entry name" value="WH-like_DNA-bd_sf"/>
</dbReference>
<dbReference type="PANTHER" id="PTHR43133:SF60">
    <property type="entry name" value="RNA POLYMERASE SIGMA FACTOR SIGV"/>
    <property type="match status" value="1"/>
</dbReference>
<reference evidence="7 8" key="1">
    <citation type="journal article" date="2011" name="Stand. Genomic Sci.">
        <title>Complete genome sequence of Syntrophobotulus glycolicus type strain (FlGlyR).</title>
        <authorList>
            <person name="Han C."/>
            <person name="Mwirichia R."/>
            <person name="Chertkov O."/>
            <person name="Held B."/>
            <person name="Lapidus A."/>
            <person name="Nolan M."/>
            <person name="Lucas S."/>
            <person name="Hammon N."/>
            <person name="Deshpande S."/>
            <person name="Cheng J.F."/>
            <person name="Tapia R."/>
            <person name="Goodwin L."/>
            <person name="Pitluck S."/>
            <person name="Huntemann M."/>
            <person name="Liolios K."/>
            <person name="Ivanova N."/>
            <person name="Pagani I."/>
            <person name="Mavromatis K."/>
            <person name="Ovchinikova G."/>
            <person name="Pati A."/>
            <person name="Chen A."/>
            <person name="Palaniappan K."/>
            <person name="Land M."/>
            <person name="Hauser L."/>
            <person name="Brambilla E.M."/>
            <person name="Rohde M."/>
            <person name="Spring S."/>
            <person name="Sikorski J."/>
            <person name="Goker M."/>
            <person name="Woyke T."/>
            <person name="Bristow J."/>
            <person name="Eisen J.A."/>
            <person name="Markowitz V."/>
            <person name="Hugenholtz P."/>
            <person name="Kyrpides N.C."/>
            <person name="Klenk H.P."/>
            <person name="Detter J.C."/>
        </authorList>
    </citation>
    <scope>NUCLEOTIDE SEQUENCE [LARGE SCALE GENOMIC DNA]</scope>
    <source>
        <strain evidence="8">DSM 8271 / FlGlyR</strain>
    </source>
</reference>
<dbReference type="InterPro" id="IPR014284">
    <property type="entry name" value="RNA_pol_sigma-70_dom"/>
</dbReference>
<dbReference type="GO" id="GO:0003677">
    <property type="term" value="F:DNA binding"/>
    <property type="evidence" value="ECO:0007669"/>
    <property type="project" value="InterPro"/>
</dbReference>
<protein>
    <submittedName>
        <fullName evidence="7">RNA polymerase, sigma-24 subunit, ECF subfamily</fullName>
    </submittedName>
</protein>
<evidence type="ECO:0000313" key="7">
    <source>
        <dbReference type="EMBL" id="ADY56431.1"/>
    </source>
</evidence>
<keyword evidence="8" id="KW-1185">Reference proteome</keyword>
<dbReference type="Gene3D" id="1.10.1740.10">
    <property type="match status" value="1"/>
</dbReference>
<evidence type="ECO:0000259" key="6">
    <source>
        <dbReference type="Pfam" id="PF08281"/>
    </source>
</evidence>
<dbReference type="STRING" id="645991.Sgly_2142"/>
<dbReference type="RefSeq" id="WP_013625298.1">
    <property type="nucleotide sequence ID" value="NC_015172.1"/>
</dbReference>
<name>F0T2N2_SYNGF</name>
<dbReference type="NCBIfam" id="TIGR02937">
    <property type="entry name" value="sigma70-ECF"/>
    <property type="match status" value="1"/>
</dbReference>